<dbReference type="NCBIfam" id="NF033748">
    <property type="entry name" value="class_F_sortase"/>
    <property type="match status" value="1"/>
</dbReference>
<evidence type="ECO:0008006" key="5">
    <source>
        <dbReference type="Google" id="ProtNLM"/>
    </source>
</evidence>
<dbReference type="Pfam" id="PF04203">
    <property type="entry name" value="Sortase"/>
    <property type="match status" value="1"/>
</dbReference>
<feature type="compositionally biased region" description="Low complexity" evidence="2">
    <location>
        <begin position="50"/>
        <end position="66"/>
    </location>
</feature>
<accession>A0ABN2RV58</accession>
<evidence type="ECO:0000256" key="1">
    <source>
        <dbReference type="ARBA" id="ARBA00022801"/>
    </source>
</evidence>
<evidence type="ECO:0000313" key="3">
    <source>
        <dbReference type="EMBL" id="GAA1975405.1"/>
    </source>
</evidence>
<dbReference type="SUPFAM" id="SSF63817">
    <property type="entry name" value="Sortase"/>
    <property type="match status" value="1"/>
</dbReference>
<organism evidence="3 4">
    <name type="scientific">Amycolatopsis minnesotensis</name>
    <dbReference type="NCBI Taxonomy" id="337894"/>
    <lineage>
        <taxon>Bacteria</taxon>
        <taxon>Bacillati</taxon>
        <taxon>Actinomycetota</taxon>
        <taxon>Actinomycetes</taxon>
        <taxon>Pseudonocardiales</taxon>
        <taxon>Pseudonocardiaceae</taxon>
        <taxon>Amycolatopsis</taxon>
    </lineage>
</organism>
<dbReference type="CDD" id="cd05829">
    <property type="entry name" value="Sortase_F"/>
    <property type="match status" value="1"/>
</dbReference>
<feature type="region of interest" description="Disordered" evidence="2">
    <location>
        <begin position="42"/>
        <end position="66"/>
    </location>
</feature>
<dbReference type="Proteomes" id="UP001501116">
    <property type="component" value="Unassembled WGS sequence"/>
</dbReference>
<dbReference type="Gene3D" id="2.40.260.10">
    <property type="entry name" value="Sortase"/>
    <property type="match status" value="1"/>
</dbReference>
<reference evidence="3 4" key="1">
    <citation type="journal article" date="2019" name="Int. J. Syst. Evol. Microbiol.">
        <title>The Global Catalogue of Microorganisms (GCM) 10K type strain sequencing project: providing services to taxonomists for standard genome sequencing and annotation.</title>
        <authorList>
            <consortium name="The Broad Institute Genomics Platform"/>
            <consortium name="The Broad Institute Genome Sequencing Center for Infectious Disease"/>
            <person name="Wu L."/>
            <person name="Ma J."/>
        </authorList>
    </citation>
    <scope>NUCLEOTIDE SEQUENCE [LARGE SCALE GENOMIC DNA]</scope>
    <source>
        <strain evidence="3 4">JCM 14545</strain>
    </source>
</reference>
<dbReference type="InterPro" id="IPR042001">
    <property type="entry name" value="Sortase_F"/>
</dbReference>
<name>A0ABN2RV58_9PSEU</name>
<dbReference type="RefSeq" id="WP_344425881.1">
    <property type="nucleotide sequence ID" value="NZ_BAAANN010000026.1"/>
</dbReference>
<keyword evidence="4" id="KW-1185">Reference proteome</keyword>
<sequence>MPTAEKQVAGRRRALIGVVAVIVAAALAAIVVLLTQHDDGAATAAPPPTAQAKPPETTEPATNAMPRSEPAAIDIPRLGAHSSLIPLGLNADDTVEVPPVSKPMQAGWYRYGPTPGETGPAVVLGHVDGNKLPGIFFRLKELAPGDAVAVSRKDGSTARFVVRRVDQVPKDTFPTDAVYGDTDAPELRLITCGGSFDHAAHSYRDNVIVYATLE</sequence>
<evidence type="ECO:0000313" key="4">
    <source>
        <dbReference type="Proteomes" id="UP001501116"/>
    </source>
</evidence>
<keyword evidence="1" id="KW-0378">Hydrolase</keyword>
<dbReference type="InterPro" id="IPR023365">
    <property type="entry name" value="Sortase_dom-sf"/>
</dbReference>
<gene>
    <name evidence="3" type="ORF">GCM10009754_58510</name>
</gene>
<evidence type="ECO:0000256" key="2">
    <source>
        <dbReference type="SAM" id="MobiDB-lite"/>
    </source>
</evidence>
<dbReference type="EMBL" id="BAAANN010000026">
    <property type="protein sequence ID" value="GAA1975405.1"/>
    <property type="molecule type" value="Genomic_DNA"/>
</dbReference>
<protein>
    <recommendedName>
        <fullName evidence="5">Sortase family protein</fullName>
    </recommendedName>
</protein>
<comment type="caution">
    <text evidence="3">The sequence shown here is derived from an EMBL/GenBank/DDBJ whole genome shotgun (WGS) entry which is preliminary data.</text>
</comment>
<dbReference type="InterPro" id="IPR005754">
    <property type="entry name" value="Sortase"/>
</dbReference>
<proteinExistence type="predicted"/>